<dbReference type="EMBL" id="JOJR01000981">
    <property type="protein sequence ID" value="RCN33051.1"/>
    <property type="molecule type" value="Genomic_DNA"/>
</dbReference>
<dbReference type="Proteomes" id="UP000252519">
    <property type="component" value="Unassembled WGS sequence"/>
</dbReference>
<keyword evidence="1" id="KW-0812">Transmembrane</keyword>
<name>A0A368FLE3_ANCCA</name>
<evidence type="ECO:0000256" key="1">
    <source>
        <dbReference type="SAM" id="Phobius"/>
    </source>
</evidence>
<keyword evidence="1" id="KW-0472">Membrane</keyword>
<gene>
    <name evidence="3" type="ORF">ANCCAN_21128</name>
</gene>
<keyword evidence="1" id="KW-1133">Transmembrane helix</keyword>
<accession>A0A368FLE3</accession>
<feature type="signal peptide" evidence="2">
    <location>
        <begin position="1"/>
        <end position="18"/>
    </location>
</feature>
<organism evidence="3 4">
    <name type="scientific">Ancylostoma caninum</name>
    <name type="common">Dog hookworm</name>
    <dbReference type="NCBI Taxonomy" id="29170"/>
    <lineage>
        <taxon>Eukaryota</taxon>
        <taxon>Metazoa</taxon>
        <taxon>Ecdysozoa</taxon>
        <taxon>Nematoda</taxon>
        <taxon>Chromadorea</taxon>
        <taxon>Rhabditida</taxon>
        <taxon>Rhabditina</taxon>
        <taxon>Rhabditomorpha</taxon>
        <taxon>Strongyloidea</taxon>
        <taxon>Ancylostomatidae</taxon>
        <taxon>Ancylostomatinae</taxon>
        <taxon>Ancylostoma</taxon>
    </lineage>
</organism>
<protein>
    <submittedName>
        <fullName evidence="3">Uncharacterized protein</fullName>
    </submittedName>
</protein>
<evidence type="ECO:0000313" key="3">
    <source>
        <dbReference type="EMBL" id="RCN33051.1"/>
    </source>
</evidence>
<keyword evidence="4" id="KW-1185">Reference proteome</keyword>
<evidence type="ECO:0000313" key="4">
    <source>
        <dbReference type="Proteomes" id="UP000252519"/>
    </source>
</evidence>
<feature type="chain" id="PRO_5016570220" evidence="2">
    <location>
        <begin position="19"/>
        <end position="84"/>
    </location>
</feature>
<reference evidence="3 4" key="1">
    <citation type="submission" date="2014-10" db="EMBL/GenBank/DDBJ databases">
        <title>Draft genome of the hookworm Ancylostoma caninum.</title>
        <authorList>
            <person name="Mitreva M."/>
        </authorList>
    </citation>
    <scope>NUCLEOTIDE SEQUENCE [LARGE SCALE GENOMIC DNA]</scope>
    <source>
        <strain evidence="3 4">Baltimore</strain>
    </source>
</reference>
<evidence type="ECO:0000256" key="2">
    <source>
        <dbReference type="SAM" id="SignalP"/>
    </source>
</evidence>
<sequence length="84" mass="9038">MQTYTVLFLISFISPTHTQFGGIYGYDYGYGIPPPVPPPPFPTFPQPYGYGYGYGYNGQPGSVESIVGGALMGTAFGLLFGKKK</sequence>
<proteinExistence type="predicted"/>
<keyword evidence="2" id="KW-0732">Signal</keyword>
<comment type="caution">
    <text evidence="3">The sequence shown here is derived from an EMBL/GenBank/DDBJ whole genome shotgun (WGS) entry which is preliminary data.</text>
</comment>
<dbReference type="AlphaFoldDB" id="A0A368FLE3"/>
<feature type="transmembrane region" description="Helical" evidence="1">
    <location>
        <begin position="62"/>
        <end position="81"/>
    </location>
</feature>